<proteinExistence type="predicted"/>
<name>G8R2A9_OWEHD</name>
<dbReference type="InterPro" id="IPR011250">
    <property type="entry name" value="OMP/PagP_B-barrel"/>
</dbReference>
<dbReference type="STRING" id="926562.Oweho_1920"/>
<reference evidence="2 3" key="1">
    <citation type="journal article" date="2012" name="Stand. Genomic Sci.">
        <title>Genome sequence of the orange-pigmented seawater bacterium Owenweeksia hongkongensis type strain (UST20020801(T)).</title>
        <authorList>
            <person name="Riedel T."/>
            <person name="Held B."/>
            <person name="Nolan M."/>
            <person name="Lucas S."/>
            <person name="Lapidus A."/>
            <person name="Tice H."/>
            <person name="Del Rio T.G."/>
            <person name="Cheng J.F."/>
            <person name="Han C."/>
            <person name="Tapia R."/>
            <person name="Goodwin L.A."/>
            <person name="Pitluck S."/>
            <person name="Liolios K."/>
            <person name="Mavromatis K."/>
            <person name="Pagani I."/>
            <person name="Ivanova N."/>
            <person name="Mikhailova N."/>
            <person name="Pati A."/>
            <person name="Chen A."/>
            <person name="Palaniappan K."/>
            <person name="Rohde M."/>
            <person name="Tindall B.J."/>
            <person name="Detter J.C."/>
            <person name="Goker M."/>
            <person name="Woyke T."/>
            <person name="Bristow J."/>
            <person name="Eisen J.A."/>
            <person name="Markowitz V."/>
            <person name="Hugenholtz P."/>
            <person name="Klenk H.P."/>
            <person name="Kyrpides N.C."/>
        </authorList>
    </citation>
    <scope>NUCLEOTIDE SEQUENCE</scope>
    <source>
        <strain evidence="3">DSM 17368 / JCM 12287 / NRRL B-23963</strain>
    </source>
</reference>
<dbReference type="OrthoDB" id="1001536at2"/>
<gene>
    <name evidence="2" type="ordered locus">Oweho_1920</name>
</gene>
<organism evidence="2 3">
    <name type="scientific">Owenweeksia hongkongensis (strain DSM 17368 / CIP 108786 / JCM 12287 / NRRL B-23963 / UST20020801)</name>
    <dbReference type="NCBI Taxonomy" id="926562"/>
    <lineage>
        <taxon>Bacteria</taxon>
        <taxon>Pseudomonadati</taxon>
        <taxon>Bacteroidota</taxon>
        <taxon>Flavobacteriia</taxon>
        <taxon>Flavobacteriales</taxon>
        <taxon>Owenweeksiaceae</taxon>
        <taxon>Owenweeksia</taxon>
    </lineage>
</organism>
<accession>G8R2A9</accession>
<sequence>MKNLCFIVILLGISGFTYSQKLDGGLFAGLSTSQVDGDGQQGFNMSGFNLGFFTQIDIGKKSNLRLELAFLQKGAKEPVNDSTGCGNCFKLKLNYIEVPIVYILNWKDLAFEVGLGADILVSKKESNISGNFDSDVNYKPISMMVLFGVTYNFSENWGITLRTNHSVTPISDVVAAGQTPSITALGGYGMRNDVLTFALVYKFNK</sequence>
<dbReference type="SUPFAM" id="SSF56925">
    <property type="entry name" value="OMPA-like"/>
    <property type="match status" value="1"/>
</dbReference>
<dbReference type="Pfam" id="PF13568">
    <property type="entry name" value="OMP_b-brl_2"/>
    <property type="match status" value="1"/>
</dbReference>
<keyword evidence="3" id="KW-1185">Reference proteome</keyword>
<evidence type="ECO:0000313" key="3">
    <source>
        <dbReference type="Proteomes" id="UP000005631"/>
    </source>
</evidence>
<dbReference type="Proteomes" id="UP000005631">
    <property type="component" value="Chromosome"/>
</dbReference>
<dbReference type="KEGG" id="oho:Oweho_1920"/>
<dbReference type="RefSeq" id="WP_014202255.1">
    <property type="nucleotide sequence ID" value="NC_016599.1"/>
</dbReference>
<dbReference type="eggNOG" id="COG3637">
    <property type="taxonomic scope" value="Bacteria"/>
</dbReference>
<dbReference type="InterPro" id="IPR025665">
    <property type="entry name" value="Beta-barrel_OMP_2"/>
</dbReference>
<evidence type="ECO:0000259" key="1">
    <source>
        <dbReference type="Pfam" id="PF13568"/>
    </source>
</evidence>
<dbReference type="EMBL" id="CP003156">
    <property type="protein sequence ID" value="AEV32899.1"/>
    <property type="molecule type" value="Genomic_DNA"/>
</dbReference>
<protein>
    <recommendedName>
        <fullName evidence="1">Outer membrane protein beta-barrel domain-containing protein</fullName>
    </recommendedName>
</protein>
<evidence type="ECO:0000313" key="2">
    <source>
        <dbReference type="EMBL" id="AEV32899.1"/>
    </source>
</evidence>
<feature type="domain" description="Outer membrane protein beta-barrel" evidence="1">
    <location>
        <begin position="20"/>
        <end position="170"/>
    </location>
</feature>
<dbReference type="AlphaFoldDB" id="G8R2A9"/>
<dbReference type="HOGENOM" id="CLU_1388534_0_0_10"/>